<keyword evidence="2" id="KW-0812">Transmembrane</keyword>
<dbReference type="GO" id="GO:0015297">
    <property type="term" value="F:antiporter activity"/>
    <property type="evidence" value="ECO:0007669"/>
    <property type="project" value="InterPro"/>
</dbReference>
<keyword evidence="4" id="KW-1185">Reference proteome</keyword>
<accession>A0A8S2ANK5</accession>
<dbReference type="Proteomes" id="UP000682877">
    <property type="component" value="Chromosome 6"/>
</dbReference>
<proteinExistence type="inferred from homology"/>
<evidence type="ECO:0000313" key="3">
    <source>
        <dbReference type="EMBL" id="CAE6144226.1"/>
    </source>
</evidence>
<reference evidence="3" key="1">
    <citation type="submission" date="2021-01" db="EMBL/GenBank/DDBJ databases">
        <authorList>
            <person name="Bezrukov I."/>
        </authorList>
    </citation>
    <scope>NUCLEOTIDE SEQUENCE</scope>
</reference>
<evidence type="ECO:0000256" key="2">
    <source>
        <dbReference type="SAM" id="Phobius"/>
    </source>
</evidence>
<feature type="transmembrane region" description="Helical" evidence="2">
    <location>
        <begin position="327"/>
        <end position="347"/>
    </location>
</feature>
<feature type="transmembrane region" description="Helical" evidence="2">
    <location>
        <begin position="356"/>
        <end position="375"/>
    </location>
</feature>
<dbReference type="PANTHER" id="PTHR11206">
    <property type="entry name" value="MULTIDRUG RESISTANCE PROTEIN"/>
    <property type="match status" value="1"/>
</dbReference>
<keyword evidence="2" id="KW-1133">Transmembrane helix</keyword>
<dbReference type="InterPro" id="IPR002528">
    <property type="entry name" value="MATE_fam"/>
</dbReference>
<organism evidence="3 4">
    <name type="scientific">Arabidopsis arenosa</name>
    <name type="common">Sand rock-cress</name>
    <name type="synonym">Cardaminopsis arenosa</name>
    <dbReference type="NCBI Taxonomy" id="38785"/>
    <lineage>
        <taxon>Eukaryota</taxon>
        <taxon>Viridiplantae</taxon>
        <taxon>Streptophyta</taxon>
        <taxon>Embryophyta</taxon>
        <taxon>Tracheophyta</taxon>
        <taxon>Spermatophyta</taxon>
        <taxon>Magnoliopsida</taxon>
        <taxon>eudicotyledons</taxon>
        <taxon>Gunneridae</taxon>
        <taxon>Pentapetalae</taxon>
        <taxon>rosids</taxon>
        <taxon>malvids</taxon>
        <taxon>Brassicales</taxon>
        <taxon>Brassicaceae</taxon>
        <taxon>Camelineae</taxon>
        <taxon>Arabidopsis</taxon>
    </lineage>
</organism>
<protein>
    <recommendedName>
        <fullName evidence="5">MATE efflux family protein</fullName>
    </recommendedName>
</protein>
<dbReference type="AlphaFoldDB" id="A0A8S2ANK5"/>
<keyword evidence="2" id="KW-0472">Membrane</keyword>
<dbReference type="GO" id="GO:0042910">
    <property type="term" value="F:xenobiotic transmembrane transporter activity"/>
    <property type="evidence" value="ECO:0007669"/>
    <property type="project" value="InterPro"/>
</dbReference>
<evidence type="ECO:0000256" key="1">
    <source>
        <dbReference type="ARBA" id="ARBA00010199"/>
    </source>
</evidence>
<evidence type="ECO:0008006" key="5">
    <source>
        <dbReference type="Google" id="ProtNLM"/>
    </source>
</evidence>
<dbReference type="EMBL" id="LR999456">
    <property type="protein sequence ID" value="CAE6144226.1"/>
    <property type="molecule type" value="Genomic_DNA"/>
</dbReference>
<name>A0A8S2ANK5_ARAAE</name>
<comment type="similarity">
    <text evidence="1">Belongs to the multi antimicrobial extrusion (MATE) (TC 2.A.66.1) family.</text>
</comment>
<gene>
    <name evidence="3" type="ORF">AARE701A_LOCUS17209</name>
</gene>
<dbReference type="GO" id="GO:0016020">
    <property type="term" value="C:membrane"/>
    <property type="evidence" value="ECO:0007669"/>
    <property type="project" value="InterPro"/>
</dbReference>
<evidence type="ECO:0000313" key="4">
    <source>
        <dbReference type="Proteomes" id="UP000682877"/>
    </source>
</evidence>
<feature type="transmembrane region" description="Helical" evidence="2">
    <location>
        <begin position="206"/>
        <end position="227"/>
    </location>
</feature>
<dbReference type="Pfam" id="PF01554">
    <property type="entry name" value="MatE"/>
    <property type="match status" value="1"/>
</dbReference>
<sequence>MTPSIAVLPLRFSSKSLSSKQSMRRQSFITRRQLCSEKPPDADFPPIQSFRDAKLVCVIETSKLWEIAAPIAFNILCNYGVNSFTSIFVGHIGDLELSAVAIALSVVSNFSLVSCWEWRVRWKLYAGKRLERDKWICQEPEIAEISGRFTTQIIPQMFALAINFPTQKFLQSQSKVGIMAWIGWCKDGWRGLSWLAFKDVWPFLKLSFASAVMLCLEIWYFMTIIVLTGHLEDPVIAVGSLSICMNINGWEGMLFIGINAAISVRVSNELGSGHPRAAKYSVIVTSEEMRKAVADLAYLLGINDDSQQFTTGYIRCAVGGGWQAPVAYINLFCYYAFGLPLGFLLGYKTRLGVQGIWIGMICGTSLQTLILLYMIT</sequence>